<keyword evidence="3" id="KW-1185">Reference proteome</keyword>
<evidence type="ECO:0000313" key="2">
    <source>
        <dbReference type="EMBL" id="CAG7711734.1"/>
    </source>
</evidence>
<dbReference type="Proteomes" id="UP000708208">
    <property type="component" value="Unassembled WGS sequence"/>
</dbReference>
<feature type="compositionally biased region" description="Acidic residues" evidence="1">
    <location>
        <begin position="23"/>
        <end position="32"/>
    </location>
</feature>
<comment type="caution">
    <text evidence="2">The sequence shown here is derived from an EMBL/GenBank/DDBJ whole genome shotgun (WGS) entry which is preliminary data.</text>
</comment>
<evidence type="ECO:0000313" key="3">
    <source>
        <dbReference type="Proteomes" id="UP000708208"/>
    </source>
</evidence>
<proteinExistence type="predicted"/>
<gene>
    <name evidence="2" type="ORF">AFUS01_LOCUS5115</name>
</gene>
<organism evidence="2 3">
    <name type="scientific">Allacma fusca</name>
    <dbReference type="NCBI Taxonomy" id="39272"/>
    <lineage>
        <taxon>Eukaryota</taxon>
        <taxon>Metazoa</taxon>
        <taxon>Ecdysozoa</taxon>
        <taxon>Arthropoda</taxon>
        <taxon>Hexapoda</taxon>
        <taxon>Collembola</taxon>
        <taxon>Symphypleona</taxon>
        <taxon>Sminthuridae</taxon>
        <taxon>Allacma</taxon>
    </lineage>
</organism>
<feature type="region of interest" description="Disordered" evidence="1">
    <location>
        <begin position="15"/>
        <end position="34"/>
    </location>
</feature>
<protein>
    <submittedName>
        <fullName evidence="2">Uncharacterized protein</fullName>
    </submittedName>
</protein>
<evidence type="ECO:0000256" key="1">
    <source>
        <dbReference type="SAM" id="MobiDB-lite"/>
    </source>
</evidence>
<accession>A0A8J2NJY9</accession>
<dbReference type="OrthoDB" id="7555353at2759"/>
<name>A0A8J2NJY9_9HEXA</name>
<reference evidence="2" key="1">
    <citation type="submission" date="2021-06" db="EMBL/GenBank/DDBJ databases">
        <authorList>
            <person name="Hodson N. C."/>
            <person name="Mongue J. A."/>
            <person name="Jaron S. K."/>
        </authorList>
    </citation>
    <scope>NUCLEOTIDE SEQUENCE</scope>
</reference>
<dbReference type="AlphaFoldDB" id="A0A8J2NJY9"/>
<dbReference type="EMBL" id="CAJVCH010032403">
    <property type="protein sequence ID" value="CAG7711734.1"/>
    <property type="molecule type" value="Genomic_DNA"/>
</dbReference>
<sequence length="245" mass="27025">MLTVTQDPVIMITNTTSRKPEFLDAEGSEEEPESTRDILLDLRKDVKVSKNTLEKLTLDVNLISKSLDTQRKRMDTLEKKVDSSLSKQDAEIVHLRNDLIQQKCAANSRNAIISGVKLNQGASNDEILKAIDPVISATSIASTQIEKADALPWSGGFAVKVIFRDSASCGTLLRNSFKLKGSNYHVRPDLSPEQRAVKAHLIEFDGSGQKFFESDGTKAVRAKKEWIPAPRVKKTMVTPGSSQTT</sequence>